<dbReference type="FunCoup" id="A0A2T3AD44">
    <property type="interactions" value="448"/>
</dbReference>
<dbReference type="STRING" id="2025994.A0A2T3AD44"/>
<sequence length="551" mass="61711">MDHPPKRRRVGTDEHSQDGTSPTSDLLPHSLTQPVSPPRRKARPQQIAPTIIIPDDEPAVSSSAVEEQATQRQVFKSPFQLTWIRDLPESANTDAVTLSDLLSDPLISELYEFNYLHDIDFLMAALDEDVRDSVRVHVVHGFWKKEDPSRSQMIKQAQRYKNVQLHCASMPGPWGTHHSKMLIVLRHDDTAQVVIHTANMIERDWTNMTQSLWRSPLLPLRQPAQTTNNIQDATLAIGSGERFKRDLLNYLKAYNRTRPVIPELVKDLEKYDFSAVKAAVIASVPGHHQIYNKADDTKWGWAALKDTLRHVSVQEGKSEIVVQISSIATLGSTDSWLRGSLFQSLKASKNKVKQEPQFKVVFPTPDEIRRSLDGYNSGASIHTKIQSTQQAKQLQYLKPMLHHWANDAEQGPAPEAGVEVHEAGRQRAAPHIKTYIRYGETSVDWALTTSANMSKQAWGSAVGNKTGEVWIASWEIGVLVWPSLFANNARMVGTFGQDTPNENETSTGAGAVVGLRIPYNVPLQAYGADEKPWVATASYFEPDDMGQRWVS</sequence>
<dbReference type="GO" id="GO:0017005">
    <property type="term" value="F:3'-tyrosyl-DNA phosphodiesterase activity"/>
    <property type="evidence" value="ECO:0007669"/>
    <property type="project" value="TreeGrafter"/>
</dbReference>
<evidence type="ECO:0000256" key="9">
    <source>
        <dbReference type="PIRSR" id="PIRSR610347-1"/>
    </source>
</evidence>
<dbReference type="InParanoid" id="A0A2T3AD44"/>
<proteinExistence type="inferred from homology"/>
<name>A0A2T3AD44_9PEZI</name>
<keyword evidence="6" id="KW-0269">Exonuclease</keyword>
<protein>
    <submittedName>
        <fullName evidence="13">Tyrosyl-DNA phosphodiesterase</fullName>
    </submittedName>
</protein>
<comment type="similarity">
    <text evidence="2">Belongs to the tyrosyl-DNA phosphodiesterase family.</text>
</comment>
<dbReference type="GO" id="GO:0003697">
    <property type="term" value="F:single-stranded DNA binding"/>
    <property type="evidence" value="ECO:0007669"/>
    <property type="project" value="TreeGrafter"/>
</dbReference>
<feature type="compositionally biased region" description="Basic and acidic residues" evidence="12">
    <location>
        <begin position="1"/>
        <end position="17"/>
    </location>
</feature>
<evidence type="ECO:0000256" key="3">
    <source>
        <dbReference type="ARBA" id="ARBA00022722"/>
    </source>
</evidence>
<evidence type="ECO:0000256" key="12">
    <source>
        <dbReference type="SAM" id="MobiDB-lite"/>
    </source>
</evidence>
<dbReference type="GO" id="GO:0004527">
    <property type="term" value="F:exonuclease activity"/>
    <property type="evidence" value="ECO:0007669"/>
    <property type="project" value="UniProtKB-KW"/>
</dbReference>
<dbReference type="SUPFAM" id="SSF56024">
    <property type="entry name" value="Phospholipase D/nuclease"/>
    <property type="match status" value="2"/>
</dbReference>
<evidence type="ECO:0000256" key="2">
    <source>
        <dbReference type="ARBA" id="ARBA00010205"/>
    </source>
</evidence>
<comment type="subcellular location">
    <subcellularLocation>
        <location evidence="1">Nucleus</location>
    </subcellularLocation>
</comment>
<feature type="region of interest" description="Disordered" evidence="12">
    <location>
        <begin position="1"/>
        <end position="59"/>
    </location>
</feature>
<dbReference type="GO" id="GO:0005634">
    <property type="term" value="C:nucleus"/>
    <property type="evidence" value="ECO:0007669"/>
    <property type="project" value="UniProtKB-SubCell"/>
</dbReference>
<feature type="binding site" evidence="10">
    <location>
        <position position="433"/>
    </location>
    <ligand>
        <name>substrate</name>
    </ligand>
</feature>
<dbReference type="OrthoDB" id="47785at2759"/>
<feature type="compositionally biased region" description="Polar residues" evidence="12">
    <location>
        <begin position="18"/>
        <end position="34"/>
    </location>
</feature>
<evidence type="ECO:0000256" key="10">
    <source>
        <dbReference type="PIRSR" id="PIRSR610347-2"/>
    </source>
</evidence>
<dbReference type="FunFam" id="3.30.870.10:FF:000038">
    <property type="entry name" value="Probable tyrosyl-DNA phosphodiesterase"/>
    <property type="match status" value="1"/>
</dbReference>
<evidence type="ECO:0000256" key="8">
    <source>
        <dbReference type="ARBA" id="ARBA00023242"/>
    </source>
</evidence>
<keyword evidence="4" id="KW-0227">DNA damage</keyword>
<evidence type="ECO:0000256" key="7">
    <source>
        <dbReference type="ARBA" id="ARBA00023204"/>
    </source>
</evidence>
<evidence type="ECO:0000313" key="14">
    <source>
        <dbReference type="Proteomes" id="UP000241462"/>
    </source>
</evidence>
<dbReference type="Pfam" id="PF06087">
    <property type="entry name" value="Tyr-DNA_phospho"/>
    <property type="match status" value="1"/>
</dbReference>
<gene>
    <name evidence="13" type="ORF">BD289DRAFT_481193</name>
</gene>
<evidence type="ECO:0000313" key="13">
    <source>
        <dbReference type="EMBL" id="PSR92170.1"/>
    </source>
</evidence>
<evidence type="ECO:0000256" key="11">
    <source>
        <dbReference type="PIRSR" id="PIRSR610347-3"/>
    </source>
</evidence>
<keyword evidence="7" id="KW-0234">DNA repair</keyword>
<dbReference type="InterPro" id="IPR010347">
    <property type="entry name" value="Tdp1"/>
</dbReference>
<dbReference type="GO" id="GO:0003690">
    <property type="term" value="F:double-stranded DNA binding"/>
    <property type="evidence" value="ECO:0007669"/>
    <property type="project" value="TreeGrafter"/>
</dbReference>
<keyword evidence="14" id="KW-1185">Reference proteome</keyword>
<feature type="active site" description="Nucleophile" evidence="9">
    <location>
        <position position="178"/>
    </location>
</feature>
<reference evidence="13 14" key="1">
    <citation type="journal article" date="2018" name="Mycol. Prog.">
        <title>Coniella lustricola, a new species from submerged detritus.</title>
        <authorList>
            <person name="Raudabaugh D.B."/>
            <person name="Iturriaga T."/>
            <person name="Carver A."/>
            <person name="Mondo S."/>
            <person name="Pangilinan J."/>
            <person name="Lipzen A."/>
            <person name="He G."/>
            <person name="Amirebrahimi M."/>
            <person name="Grigoriev I.V."/>
            <person name="Miller A.N."/>
        </authorList>
    </citation>
    <scope>NUCLEOTIDE SEQUENCE [LARGE SCALE GENOMIC DNA]</scope>
    <source>
        <strain evidence="13 14">B22-T-1</strain>
    </source>
</reference>
<feature type="active site" description="Proton donor/acceptor" evidence="9">
    <location>
        <position position="431"/>
    </location>
</feature>
<dbReference type="PANTHER" id="PTHR12415">
    <property type="entry name" value="TYROSYL-DNA PHOSPHODIESTERASE 1"/>
    <property type="match status" value="1"/>
</dbReference>
<dbReference type="PANTHER" id="PTHR12415:SF0">
    <property type="entry name" value="TYROSYL-DNA PHOSPHODIESTERASE 1"/>
    <property type="match status" value="1"/>
</dbReference>
<keyword evidence="8" id="KW-0539">Nucleus</keyword>
<dbReference type="Gene3D" id="3.30.870.10">
    <property type="entry name" value="Endonuclease Chain A"/>
    <property type="match status" value="2"/>
</dbReference>
<feature type="site" description="Interaction with DNA" evidence="11">
    <location>
        <position position="454"/>
    </location>
</feature>
<evidence type="ECO:0000256" key="5">
    <source>
        <dbReference type="ARBA" id="ARBA00022801"/>
    </source>
</evidence>
<evidence type="ECO:0000256" key="1">
    <source>
        <dbReference type="ARBA" id="ARBA00004123"/>
    </source>
</evidence>
<dbReference type="Proteomes" id="UP000241462">
    <property type="component" value="Unassembled WGS sequence"/>
</dbReference>
<dbReference type="AlphaFoldDB" id="A0A2T3AD44"/>
<accession>A0A2T3AD44</accession>
<dbReference type="EMBL" id="KZ678409">
    <property type="protein sequence ID" value="PSR92170.1"/>
    <property type="molecule type" value="Genomic_DNA"/>
</dbReference>
<keyword evidence="3" id="KW-0540">Nuclease</keyword>
<keyword evidence="5" id="KW-0378">Hydrolase</keyword>
<dbReference type="GO" id="GO:0006281">
    <property type="term" value="P:DNA repair"/>
    <property type="evidence" value="ECO:0007669"/>
    <property type="project" value="UniProtKB-KW"/>
</dbReference>
<evidence type="ECO:0000256" key="6">
    <source>
        <dbReference type="ARBA" id="ARBA00022839"/>
    </source>
</evidence>
<evidence type="ECO:0000256" key="4">
    <source>
        <dbReference type="ARBA" id="ARBA00022763"/>
    </source>
</evidence>
<dbReference type="CDD" id="cd09194">
    <property type="entry name" value="PLDc_yTdp1_1"/>
    <property type="match status" value="1"/>
</dbReference>
<feature type="binding site" evidence="10">
    <location>
        <position position="180"/>
    </location>
    <ligand>
        <name>substrate</name>
    </ligand>
</feature>
<organism evidence="13 14">
    <name type="scientific">Coniella lustricola</name>
    <dbReference type="NCBI Taxonomy" id="2025994"/>
    <lineage>
        <taxon>Eukaryota</taxon>
        <taxon>Fungi</taxon>
        <taxon>Dikarya</taxon>
        <taxon>Ascomycota</taxon>
        <taxon>Pezizomycotina</taxon>
        <taxon>Sordariomycetes</taxon>
        <taxon>Sordariomycetidae</taxon>
        <taxon>Diaporthales</taxon>
        <taxon>Schizoparmaceae</taxon>
        <taxon>Coniella</taxon>
    </lineage>
</organism>